<evidence type="ECO:0000256" key="3">
    <source>
        <dbReference type="ARBA" id="ARBA00022927"/>
    </source>
</evidence>
<dbReference type="OrthoDB" id="5808860at2759"/>
<dbReference type="SUPFAM" id="SSF48371">
    <property type="entry name" value="ARM repeat"/>
    <property type="match status" value="1"/>
</dbReference>
<reference evidence="4 5" key="1">
    <citation type="submission" date="2016-11" db="EMBL/GenBank/DDBJ databases">
        <title>The macronuclear genome of Stentor coeruleus: a giant cell with tiny introns.</title>
        <authorList>
            <person name="Slabodnick M."/>
            <person name="Ruby J.G."/>
            <person name="Reiff S.B."/>
            <person name="Swart E.C."/>
            <person name="Gosai S."/>
            <person name="Prabakaran S."/>
            <person name="Witkowska E."/>
            <person name="Larue G.E."/>
            <person name="Fisher S."/>
            <person name="Freeman R.M."/>
            <person name="Gunawardena J."/>
            <person name="Chu W."/>
            <person name="Stover N.A."/>
            <person name="Gregory B.D."/>
            <person name="Nowacki M."/>
            <person name="Derisi J."/>
            <person name="Roy S.W."/>
            <person name="Marshall W.F."/>
            <person name="Sood P."/>
        </authorList>
    </citation>
    <scope>NUCLEOTIDE SEQUENCE [LARGE SCALE GENOMIC DNA]</scope>
    <source>
        <strain evidence="4">WM001</strain>
    </source>
</reference>
<gene>
    <name evidence="4" type="ORF">SteCoe_16782</name>
</gene>
<evidence type="ECO:0000313" key="4">
    <source>
        <dbReference type="EMBL" id="OMJ82495.1"/>
    </source>
</evidence>
<comment type="caution">
    <text evidence="4">The sequence shown here is derived from an EMBL/GenBank/DDBJ whole genome shotgun (WGS) entry which is preliminary data.</text>
</comment>
<sequence length="469" mass="54243">MFDSKLKQKYDQIFSHNWEERKGKFAVELRKHKRYESIKKKRMQRTQVPENSGKNDNDAEILQYISNFNIEDLTYHDYCFIIPKLITTMLDSSEEVIKAISLLFCSITSKNEEIIDLFISCDFITYAVDLFTFYSQEVTENLLWALGNIAATGYKYRVCILETKFLDILRELLLKTEVKIDLIKHASRCLRILIEKDVELKDFQVVELYEIVKELLMLDFTKVNMNCLYVLDSLSHNGYIKGIMDVEILKRILFFLGSNDDRLKISACIVIGNIIYQSETGTNLLLDVGILDIIDHNIESLNPSIRKESCWILQNILAGSESQVKAVLNHYLIPKFIASIGDINFGVRLEASYGMKNLSLQNKNLSLSNLVLKFLEYNVLNHIVTSLQIKDKKTISNLVYFIENLLKCANEVNINLVSLFISTGLQKSLELCYLVADQATCYKISSILDYYFNDEEVLSDYEFNDDFVI</sequence>
<dbReference type="AlphaFoldDB" id="A0A1R2C0N2"/>
<dbReference type="InterPro" id="IPR016024">
    <property type="entry name" value="ARM-type_fold"/>
</dbReference>
<dbReference type="PANTHER" id="PTHR23316">
    <property type="entry name" value="IMPORTIN ALPHA"/>
    <property type="match status" value="1"/>
</dbReference>
<keyword evidence="5" id="KW-1185">Reference proteome</keyword>
<name>A0A1R2C0N2_9CILI</name>
<dbReference type="Gene3D" id="1.25.10.10">
    <property type="entry name" value="Leucine-rich Repeat Variant"/>
    <property type="match status" value="1"/>
</dbReference>
<dbReference type="SMART" id="SM00185">
    <property type="entry name" value="ARM"/>
    <property type="match status" value="5"/>
</dbReference>
<evidence type="ECO:0000256" key="1">
    <source>
        <dbReference type="ARBA" id="ARBA00010394"/>
    </source>
</evidence>
<evidence type="ECO:0000256" key="2">
    <source>
        <dbReference type="ARBA" id="ARBA00022448"/>
    </source>
</evidence>
<dbReference type="GO" id="GO:0015031">
    <property type="term" value="P:protein transport"/>
    <property type="evidence" value="ECO:0007669"/>
    <property type="project" value="UniProtKB-KW"/>
</dbReference>
<accession>A0A1R2C0N2</accession>
<comment type="similarity">
    <text evidence="1">Belongs to the importin alpha family.</text>
</comment>
<proteinExistence type="inferred from homology"/>
<evidence type="ECO:0000313" key="5">
    <source>
        <dbReference type="Proteomes" id="UP000187209"/>
    </source>
</evidence>
<organism evidence="4 5">
    <name type="scientific">Stentor coeruleus</name>
    <dbReference type="NCBI Taxonomy" id="5963"/>
    <lineage>
        <taxon>Eukaryota</taxon>
        <taxon>Sar</taxon>
        <taxon>Alveolata</taxon>
        <taxon>Ciliophora</taxon>
        <taxon>Postciliodesmatophora</taxon>
        <taxon>Heterotrichea</taxon>
        <taxon>Heterotrichida</taxon>
        <taxon>Stentoridae</taxon>
        <taxon>Stentor</taxon>
    </lineage>
</organism>
<dbReference type="InterPro" id="IPR011989">
    <property type="entry name" value="ARM-like"/>
</dbReference>
<dbReference type="EMBL" id="MPUH01000338">
    <property type="protein sequence ID" value="OMJ82495.1"/>
    <property type="molecule type" value="Genomic_DNA"/>
</dbReference>
<keyword evidence="3" id="KW-0653">Protein transport</keyword>
<evidence type="ECO:0008006" key="6">
    <source>
        <dbReference type="Google" id="ProtNLM"/>
    </source>
</evidence>
<dbReference type="InterPro" id="IPR000225">
    <property type="entry name" value="Armadillo"/>
</dbReference>
<protein>
    <recommendedName>
        <fullName evidence="6">Importin subunit alpha</fullName>
    </recommendedName>
</protein>
<keyword evidence="2" id="KW-0813">Transport</keyword>
<dbReference type="Proteomes" id="UP000187209">
    <property type="component" value="Unassembled WGS sequence"/>
</dbReference>